<evidence type="ECO:0008006" key="5">
    <source>
        <dbReference type="Google" id="ProtNLM"/>
    </source>
</evidence>
<keyword evidence="4" id="KW-1185">Reference proteome</keyword>
<feature type="non-terminal residue" evidence="3">
    <location>
        <position position="1"/>
    </location>
</feature>
<dbReference type="Proteomes" id="UP000326924">
    <property type="component" value="Unassembled WGS sequence"/>
</dbReference>
<name>A0A5J5EIX4_9PEZI</name>
<protein>
    <recommendedName>
        <fullName evidence="5">Secreted protein</fullName>
    </recommendedName>
</protein>
<sequence>RLCSCPGCCWGVCLYLFCLLYRLSPAKAPKRLRCMQFHKGTAERLITFRSKNTAPFEKNRTICVIKLTIQPPRLVGDACNLELPSPFARDFGACINWFLLLKLGSIESGTHAGNHQWGSDTYLVICNRPRERRGSRARPSSRGGSRYREGDPT</sequence>
<keyword evidence="2" id="KW-0732">Signal</keyword>
<evidence type="ECO:0000256" key="1">
    <source>
        <dbReference type="SAM" id="MobiDB-lite"/>
    </source>
</evidence>
<dbReference type="InParanoid" id="A0A5J5EIX4"/>
<proteinExistence type="predicted"/>
<dbReference type="EMBL" id="VXIS01000321">
    <property type="protein sequence ID" value="KAA8894648.1"/>
    <property type="molecule type" value="Genomic_DNA"/>
</dbReference>
<accession>A0A5J5EIX4</accession>
<reference evidence="3 4" key="1">
    <citation type="submission" date="2019-09" db="EMBL/GenBank/DDBJ databases">
        <title>Draft genome of the ectomycorrhizal ascomycete Sphaerosporella brunnea.</title>
        <authorList>
            <consortium name="DOE Joint Genome Institute"/>
            <person name="Benucci G.M."/>
            <person name="Marozzi G."/>
            <person name="Antonielli L."/>
            <person name="Sanchez S."/>
            <person name="Marco P."/>
            <person name="Wang X."/>
            <person name="Falini L.B."/>
            <person name="Barry K."/>
            <person name="Haridas S."/>
            <person name="Lipzen A."/>
            <person name="Labutti K."/>
            <person name="Grigoriev I.V."/>
            <person name="Murat C."/>
            <person name="Martin F."/>
            <person name="Albertini E."/>
            <person name="Donnini D."/>
            <person name="Bonito G."/>
        </authorList>
    </citation>
    <scope>NUCLEOTIDE SEQUENCE [LARGE SCALE GENOMIC DNA]</scope>
    <source>
        <strain evidence="3 4">Sb_GMNB300</strain>
    </source>
</reference>
<comment type="caution">
    <text evidence="3">The sequence shown here is derived from an EMBL/GenBank/DDBJ whole genome shotgun (WGS) entry which is preliminary data.</text>
</comment>
<feature type="region of interest" description="Disordered" evidence="1">
    <location>
        <begin position="131"/>
        <end position="153"/>
    </location>
</feature>
<feature type="signal peptide" evidence="2">
    <location>
        <begin position="1"/>
        <end position="28"/>
    </location>
</feature>
<dbReference type="AlphaFoldDB" id="A0A5J5EIX4"/>
<evidence type="ECO:0000256" key="2">
    <source>
        <dbReference type="SAM" id="SignalP"/>
    </source>
</evidence>
<gene>
    <name evidence="3" type="ORF">FN846DRAFT_973171</name>
</gene>
<evidence type="ECO:0000313" key="4">
    <source>
        <dbReference type="Proteomes" id="UP000326924"/>
    </source>
</evidence>
<feature type="chain" id="PRO_5023877428" description="Secreted protein" evidence="2">
    <location>
        <begin position="29"/>
        <end position="153"/>
    </location>
</feature>
<organism evidence="3 4">
    <name type="scientific">Sphaerosporella brunnea</name>
    <dbReference type="NCBI Taxonomy" id="1250544"/>
    <lineage>
        <taxon>Eukaryota</taxon>
        <taxon>Fungi</taxon>
        <taxon>Dikarya</taxon>
        <taxon>Ascomycota</taxon>
        <taxon>Pezizomycotina</taxon>
        <taxon>Pezizomycetes</taxon>
        <taxon>Pezizales</taxon>
        <taxon>Pyronemataceae</taxon>
        <taxon>Sphaerosporella</taxon>
    </lineage>
</organism>
<evidence type="ECO:0000313" key="3">
    <source>
        <dbReference type="EMBL" id="KAA8894648.1"/>
    </source>
</evidence>